<evidence type="ECO:0000313" key="2">
    <source>
        <dbReference type="EMBL" id="TKW04716.1"/>
    </source>
</evidence>
<proteinExistence type="predicted"/>
<gene>
    <name evidence="2" type="ORF">SEVIR_7G127400v2</name>
</gene>
<name>A0A4V6D412_SETVI</name>
<sequence length="80" mass="8240">MALDARSLPAVSVPALDDVGDASPWSGNGRGGGGAPSSETTTAVDVDVPALWSDEGRMKRELVAWAKAVASMAIRESMHC</sequence>
<evidence type="ECO:0000313" key="3">
    <source>
        <dbReference type="Proteomes" id="UP000298652"/>
    </source>
</evidence>
<evidence type="ECO:0000256" key="1">
    <source>
        <dbReference type="SAM" id="MobiDB-lite"/>
    </source>
</evidence>
<feature type="region of interest" description="Disordered" evidence="1">
    <location>
        <begin position="15"/>
        <end position="47"/>
    </location>
</feature>
<dbReference type="Gramene" id="TKW04716">
    <property type="protein sequence ID" value="TKW04716"/>
    <property type="gene ID" value="SEVIR_7G127400v2"/>
</dbReference>
<keyword evidence="3" id="KW-1185">Reference proteome</keyword>
<organism evidence="2 3">
    <name type="scientific">Setaria viridis</name>
    <name type="common">Green bristlegrass</name>
    <name type="synonym">Setaria italica subsp. viridis</name>
    <dbReference type="NCBI Taxonomy" id="4556"/>
    <lineage>
        <taxon>Eukaryota</taxon>
        <taxon>Viridiplantae</taxon>
        <taxon>Streptophyta</taxon>
        <taxon>Embryophyta</taxon>
        <taxon>Tracheophyta</taxon>
        <taxon>Spermatophyta</taxon>
        <taxon>Magnoliopsida</taxon>
        <taxon>Liliopsida</taxon>
        <taxon>Poales</taxon>
        <taxon>Poaceae</taxon>
        <taxon>PACMAD clade</taxon>
        <taxon>Panicoideae</taxon>
        <taxon>Panicodae</taxon>
        <taxon>Paniceae</taxon>
        <taxon>Cenchrinae</taxon>
        <taxon>Setaria</taxon>
    </lineage>
</organism>
<dbReference type="AlphaFoldDB" id="A0A4V6D412"/>
<protein>
    <submittedName>
        <fullName evidence="2">Uncharacterized protein</fullName>
    </submittedName>
</protein>
<reference evidence="2" key="1">
    <citation type="submission" date="2019-03" db="EMBL/GenBank/DDBJ databases">
        <title>WGS assembly of Setaria viridis.</title>
        <authorList>
            <person name="Huang P."/>
            <person name="Jenkins J."/>
            <person name="Grimwood J."/>
            <person name="Barry K."/>
            <person name="Healey A."/>
            <person name="Mamidi S."/>
            <person name="Sreedasyam A."/>
            <person name="Shu S."/>
            <person name="Feldman M."/>
            <person name="Wu J."/>
            <person name="Yu Y."/>
            <person name="Chen C."/>
            <person name="Johnson J."/>
            <person name="Rokhsar D."/>
            <person name="Baxter I."/>
            <person name="Schmutz J."/>
            <person name="Brutnell T."/>
            <person name="Kellogg E."/>
        </authorList>
    </citation>
    <scope>NUCLEOTIDE SEQUENCE [LARGE SCALE GENOMIC DNA]</scope>
</reference>
<dbReference type="Proteomes" id="UP000298652">
    <property type="component" value="Chromosome 7"/>
</dbReference>
<dbReference type="OMA" id="IRESMHC"/>
<accession>A0A4V6D412</accession>
<dbReference type="EMBL" id="CM016558">
    <property type="protein sequence ID" value="TKW04716.1"/>
    <property type="molecule type" value="Genomic_DNA"/>
</dbReference>